<evidence type="ECO:0000259" key="2">
    <source>
        <dbReference type="PROSITE" id="PS50222"/>
    </source>
</evidence>
<evidence type="ECO:0000313" key="3">
    <source>
        <dbReference type="EMBL" id="CAE7588536.1"/>
    </source>
</evidence>
<feature type="region of interest" description="Disordered" evidence="1">
    <location>
        <begin position="375"/>
        <end position="400"/>
    </location>
</feature>
<protein>
    <recommendedName>
        <fullName evidence="2">EF-hand domain-containing protein</fullName>
    </recommendedName>
</protein>
<dbReference type="OrthoDB" id="419457at2759"/>
<name>A0A812UNC9_9DINO</name>
<reference evidence="3" key="1">
    <citation type="submission" date="2021-02" db="EMBL/GenBank/DDBJ databases">
        <authorList>
            <person name="Dougan E. K."/>
            <person name="Rhodes N."/>
            <person name="Thang M."/>
            <person name="Chan C."/>
        </authorList>
    </citation>
    <scope>NUCLEOTIDE SEQUENCE</scope>
</reference>
<gene>
    <name evidence="3" type="ORF">SNAT2548_LOCUS33539</name>
</gene>
<dbReference type="GO" id="GO:0005509">
    <property type="term" value="F:calcium ion binding"/>
    <property type="evidence" value="ECO:0007669"/>
    <property type="project" value="InterPro"/>
</dbReference>
<organism evidence="3 4">
    <name type="scientific">Symbiodinium natans</name>
    <dbReference type="NCBI Taxonomy" id="878477"/>
    <lineage>
        <taxon>Eukaryota</taxon>
        <taxon>Sar</taxon>
        <taxon>Alveolata</taxon>
        <taxon>Dinophyceae</taxon>
        <taxon>Suessiales</taxon>
        <taxon>Symbiodiniaceae</taxon>
        <taxon>Symbiodinium</taxon>
    </lineage>
</organism>
<dbReference type="SUPFAM" id="SSF57850">
    <property type="entry name" value="RING/U-box"/>
    <property type="match status" value="1"/>
</dbReference>
<feature type="compositionally biased region" description="Low complexity" evidence="1">
    <location>
        <begin position="381"/>
        <end position="400"/>
    </location>
</feature>
<evidence type="ECO:0000313" key="4">
    <source>
        <dbReference type="Proteomes" id="UP000604046"/>
    </source>
</evidence>
<evidence type="ECO:0000256" key="1">
    <source>
        <dbReference type="SAM" id="MobiDB-lite"/>
    </source>
</evidence>
<accession>A0A812UNC9</accession>
<keyword evidence="4" id="KW-1185">Reference proteome</keyword>
<sequence>MVAKQKRPVLPQKPDTTMTKSELPDFKPRACFQEIQGPSVKGWMSASDLHLWLSSQPHPVAGYRLEDVLSAIRLRAGSLDIFPEDFIRMTTPNFRSGAYLKELAISRTFLPYLSYERPLKHEVAYRLCQLFLLELDFMSRLRFHQKRMRQVAISGINIVKFLDMEEGFCAGMGGLLSAMGVRHVLTQGVAGYTRPLEPMLCEALMKRINPTDAAFFPADHLGRLLDMPLPTATQYYTWADRMDRSPLTDSYLYRSASPTRLSFESYRETSPSGRIRPASPRAMSPRATSPRAMSPTLRGSRFLEPVSPMSPVTPLPDYLLPDSRPPRHSGSKDWDTWSPSPARRHYLSELSTQDPGLSFERSLADTYVSSPAAVRSYSPRPLSAGRGLSSAASPGASPSLGSPFPRRSLHFLDSHEQRALQQTLVVMARQAKLDWMVEDAKALLPSCCTVEEIFNELDLMRNGYITLRDIRRFMAGFGFTAKYASYTSLVSDLHLRRKIFHQHSVRGSLLLPESLDLRDIAMLCLPFNGEGCKAVMDCSNDAEAASVLYLLRKSEPCPTCGTRAQRDEDAAGCPTVTCPVCRTQFQCRHVEGDRPEVSYPLTSSAKHSLYRLLGTTLEAAEELDLDRRELATVLSQEICGLHDVFGAIGPGTDSFTQSDLRRCFAVQGVPLPPGEQWDLLWRRYAAPTSIGVNFLDFKGQLAPMF</sequence>
<feature type="domain" description="EF-hand" evidence="2">
    <location>
        <begin position="450"/>
        <end position="480"/>
    </location>
</feature>
<dbReference type="InterPro" id="IPR002048">
    <property type="entry name" value="EF_hand_dom"/>
</dbReference>
<dbReference type="AlphaFoldDB" id="A0A812UNC9"/>
<comment type="caution">
    <text evidence="3">The sequence shown here is derived from an EMBL/GenBank/DDBJ whole genome shotgun (WGS) entry which is preliminary data.</text>
</comment>
<proteinExistence type="predicted"/>
<feature type="region of interest" description="Disordered" evidence="1">
    <location>
        <begin position="264"/>
        <end position="338"/>
    </location>
</feature>
<dbReference type="PROSITE" id="PS50222">
    <property type="entry name" value="EF_HAND_2"/>
    <property type="match status" value="1"/>
</dbReference>
<feature type="region of interest" description="Disordered" evidence="1">
    <location>
        <begin position="1"/>
        <end position="21"/>
    </location>
</feature>
<dbReference type="CDD" id="cd20336">
    <property type="entry name" value="Rcat_RBR"/>
    <property type="match status" value="1"/>
</dbReference>
<dbReference type="Proteomes" id="UP000604046">
    <property type="component" value="Unassembled WGS sequence"/>
</dbReference>
<dbReference type="EMBL" id="CAJNDS010002761">
    <property type="protein sequence ID" value="CAE7588536.1"/>
    <property type="molecule type" value="Genomic_DNA"/>
</dbReference>